<dbReference type="AlphaFoldDB" id="A0A6A5UZ10"/>
<evidence type="ECO:0000313" key="3">
    <source>
        <dbReference type="Proteomes" id="UP000800036"/>
    </source>
</evidence>
<keyword evidence="1" id="KW-1133">Transmembrane helix</keyword>
<evidence type="ECO:0000313" key="2">
    <source>
        <dbReference type="EMBL" id="KAF1969868.1"/>
    </source>
</evidence>
<name>A0A6A5UZ10_9PLEO</name>
<gene>
    <name evidence="2" type="ORF">BU23DRAFT_231300</name>
</gene>
<keyword evidence="1" id="KW-0472">Membrane</keyword>
<reference evidence="2" key="1">
    <citation type="journal article" date="2020" name="Stud. Mycol.">
        <title>101 Dothideomycetes genomes: a test case for predicting lifestyles and emergence of pathogens.</title>
        <authorList>
            <person name="Haridas S."/>
            <person name="Albert R."/>
            <person name="Binder M."/>
            <person name="Bloem J."/>
            <person name="Labutti K."/>
            <person name="Salamov A."/>
            <person name="Andreopoulos B."/>
            <person name="Baker S."/>
            <person name="Barry K."/>
            <person name="Bills G."/>
            <person name="Bluhm B."/>
            <person name="Cannon C."/>
            <person name="Castanera R."/>
            <person name="Culley D."/>
            <person name="Daum C."/>
            <person name="Ezra D."/>
            <person name="Gonzalez J."/>
            <person name="Henrissat B."/>
            <person name="Kuo A."/>
            <person name="Liang C."/>
            <person name="Lipzen A."/>
            <person name="Lutzoni F."/>
            <person name="Magnuson J."/>
            <person name="Mondo S."/>
            <person name="Nolan M."/>
            <person name="Ohm R."/>
            <person name="Pangilinan J."/>
            <person name="Park H.-J."/>
            <person name="Ramirez L."/>
            <person name="Alfaro M."/>
            <person name="Sun H."/>
            <person name="Tritt A."/>
            <person name="Yoshinaga Y."/>
            <person name="Zwiers L.-H."/>
            <person name="Turgeon B."/>
            <person name="Goodwin S."/>
            <person name="Spatafora J."/>
            <person name="Crous P."/>
            <person name="Grigoriev I."/>
        </authorList>
    </citation>
    <scope>NUCLEOTIDE SEQUENCE</scope>
    <source>
        <strain evidence="2">CBS 107.79</strain>
    </source>
</reference>
<dbReference type="Proteomes" id="UP000800036">
    <property type="component" value="Unassembled WGS sequence"/>
</dbReference>
<dbReference type="OrthoDB" id="3777748at2759"/>
<accession>A0A6A5UZ10</accession>
<sequence>MALAAATVLVLEAAAAWLALQWMLVVVGERVPRARTVVAGMRVVDAFALVAGTTLCALLVLLPSFVFVVLEVFRFVQVRTHAKPAKSVKDYMERVVEIVNELEAMGERMREAAIRLNEGGMETVTVTKEERYEPVSAPEPATTTILPQICGKVLLAVCRHSEALERLYAALQPPAVDELVYCDCDDMEIRAEKVIALIGTLRECMERQTDVAKAANDLFPLLPTASPTDGDMTVIKPIDNPIDSPMMSTTPGCIEDEIEDSGFMDDQEILDAF</sequence>
<keyword evidence="1" id="KW-0812">Transmembrane</keyword>
<keyword evidence="3" id="KW-1185">Reference proteome</keyword>
<dbReference type="EMBL" id="ML976705">
    <property type="protein sequence ID" value="KAF1969868.1"/>
    <property type="molecule type" value="Genomic_DNA"/>
</dbReference>
<protein>
    <submittedName>
        <fullName evidence="2">Uncharacterized protein</fullName>
    </submittedName>
</protein>
<evidence type="ECO:0000256" key="1">
    <source>
        <dbReference type="SAM" id="Phobius"/>
    </source>
</evidence>
<organism evidence="2 3">
    <name type="scientific">Bimuria novae-zelandiae CBS 107.79</name>
    <dbReference type="NCBI Taxonomy" id="1447943"/>
    <lineage>
        <taxon>Eukaryota</taxon>
        <taxon>Fungi</taxon>
        <taxon>Dikarya</taxon>
        <taxon>Ascomycota</taxon>
        <taxon>Pezizomycotina</taxon>
        <taxon>Dothideomycetes</taxon>
        <taxon>Pleosporomycetidae</taxon>
        <taxon>Pleosporales</taxon>
        <taxon>Massarineae</taxon>
        <taxon>Didymosphaeriaceae</taxon>
        <taxon>Bimuria</taxon>
    </lineage>
</organism>
<feature type="transmembrane region" description="Helical" evidence="1">
    <location>
        <begin position="46"/>
        <end position="73"/>
    </location>
</feature>
<proteinExistence type="predicted"/>